<dbReference type="Proteomes" id="UP000270697">
    <property type="component" value="Unassembled WGS sequence"/>
</dbReference>
<keyword evidence="4" id="KW-1185">Reference proteome</keyword>
<dbReference type="STRING" id="455193.SAMN05421805_11789"/>
<protein>
    <submittedName>
        <fullName evidence="2">Uncharacterized protein</fullName>
    </submittedName>
</protein>
<dbReference type="Proteomes" id="UP000199398">
    <property type="component" value="Unassembled WGS sequence"/>
</dbReference>
<accession>A0A1I5I439</accession>
<name>A0A1I5I439_9PSEU</name>
<dbReference type="AlphaFoldDB" id="A0A1I5I439"/>
<evidence type="ECO:0000313" key="3">
    <source>
        <dbReference type="Proteomes" id="UP000199398"/>
    </source>
</evidence>
<reference evidence="2 3" key="1">
    <citation type="submission" date="2016-10" db="EMBL/GenBank/DDBJ databases">
        <authorList>
            <person name="de Groot N.N."/>
        </authorList>
    </citation>
    <scope>NUCLEOTIDE SEQUENCE [LARGE SCALE GENOMIC DNA]</scope>
    <source>
        <strain evidence="2 3">CPCC 201259</strain>
    </source>
</reference>
<organism evidence="2 3">
    <name type="scientific">Saccharopolyspora antimicrobica</name>
    <dbReference type="NCBI Taxonomy" id="455193"/>
    <lineage>
        <taxon>Bacteria</taxon>
        <taxon>Bacillati</taxon>
        <taxon>Actinomycetota</taxon>
        <taxon>Actinomycetes</taxon>
        <taxon>Pseudonocardiales</taxon>
        <taxon>Pseudonocardiaceae</taxon>
        <taxon>Saccharopolyspora</taxon>
    </lineage>
</organism>
<dbReference type="EMBL" id="FOUP01000017">
    <property type="protein sequence ID" value="SFO55297.1"/>
    <property type="molecule type" value="Genomic_DNA"/>
</dbReference>
<evidence type="ECO:0000313" key="1">
    <source>
        <dbReference type="EMBL" id="RKT83050.1"/>
    </source>
</evidence>
<reference evidence="1 4" key="2">
    <citation type="submission" date="2018-10" db="EMBL/GenBank/DDBJ databases">
        <title>Sequencing the genomes of 1000 actinobacteria strains.</title>
        <authorList>
            <person name="Klenk H.-P."/>
        </authorList>
    </citation>
    <scope>NUCLEOTIDE SEQUENCE [LARGE SCALE GENOMIC DNA]</scope>
    <source>
        <strain evidence="1 4">DSM 45119</strain>
    </source>
</reference>
<gene>
    <name evidence="1" type="ORF">ATL45_1323</name>
    <name evidence="2" type="ORF">SAMN05421805_11789</name>
</gene>
<proteinExistence type="predicted"/>
<sequence length="38" mass="4350">MRLRRMRQLLVLSLETSRSLKGSNWDRHGGLSLPEKAG</sequence>
<dbReference type="EMBL" id="RBXX01000002">
    <property type="protein sequence ID" value="RKT83050.1"/>
    <property type="molecule type" value="Genomic_DNA"/>
</dbReference>
<evidence type="ECO:0000313" key="4">
    <source>
        <dbReference type="Proteomes" id="UP000270697"/>
    </source>
</evidence>
<evidence type="ECO:0000313" key="2">
    <source>
        <dbReference type="EMBL" id="SFO55297.1"/>
    </source>
</evidence>